<dbReference type="KEGG" id="cmic:caldi_03840"/>
<dbReference type="InterPro" id="IPR049939">
    <property type="entry name" value="NifE-like"/>
</dbReference>
<name>A0AA35CHV5_9FIRM</name>
<evidence type="ECO:0000313" key="2">
    <source>
        <dbReference type="EMBL" id="BDG59294.1"/>
    </source>
</evidence>
<dbReference type="EMBL" id="AP025628">
    <property type="protein sequence ID" value="BDG59294.1"/>
    <property type="molecule type" value="Genomic_DNA"/>
</dbReference>
<dbReference type="AlphaFoldDB" id="A0AA35CHV5"/>
<organism evidence="2 3">
    <name type="scientific">Caldinitratiruptor microaerophilus</name>
    <dbReference type="NCBI Taxonomy" id="671077"/>
    <lineage>
        <taxon>Bacteria</taxon>
        <taxon>Bacillati</taxon>
        <taxon>Bacillota</taxon>
        <taxon>Clostridia</taxon>
        <taxon>Eubacteriales</taxon>
        <taxon>Symbiobacteriaceae</taxon>
        <taxon>Caldinitratiruptor</taxon>
    </lineage>
</organism>
<protein>
    <recommendedName>
        <fullName evidence="1">Nitrogenase/oxidoreductase component 1 domain-containing protein</fullName>
    </recommendedName>
</protein>
<evidence type="ECO:0000313" key="3">
    <source>
        <dbReference type="Proteomes" id="UP001163687"/>
    </source>
</evidence>
<dbReference type="Pfam" id="PF00148">
    <property type="entry name" value="Oxidored_nitro"/>
    <property type="match status" value="1"/>
</dbReference>
<accession>A0AA35CHV5</accession>
<dbReference type="InterPro" id="IPR000510">
    <property type="entry name" value="Nase/OxRdtase_comp1"/>
</dbReference>
<dbReference type="PANTHER" id="PTHR42956:SF1">
    <property type="entry name" value="NITROGENASE IRON-MOLYBDENUM COFACTOR BIOSYNTHESIS PROTEIN NIFE"/>
    <property type="match status" value="1"/>
</dbReference>
<dbReference type="Proteomes" id="UP001163687">
    <property type="component" value="Chromosome"/>
</dbReference>
<sequence>MAAAPSGLLFLCMEPDDAVFGIDSKIVEAVLEADRRFQPDALFLVSTCVPEMAGTDLDALAAELAPRVRARLLVVRTDGFSARHQQQGLRRVLASLVGLMGPVPPEPRSVNVLGLRAEGARHTELVRALEDAGVRVLSTVPAATTVEALARCPSAALNVVVEDYALDLAREMEARFGVPYVEVGFPLAPDRVDEAYAQLEDALGVALRPLVAVAREAAGQAMARSRAAAQGRRAAVAAFAGGPLGAARFLAELGAEPAVVLASRFSRQDARERVVLLASGHDPLVGRTQGTGQMVPLLRSLGVDLYAGHGDRYALARLGIGQVHPDPPRARWGYEATRWAAEMVGAAMGGKPR</sequence>
<feature type="domain" description="Nitrogenase/oxidoreductase component 1" evidence="1">
    <location>
        <begin position="13"/>
        <end position="344"/>
    </location>
</feature>
<dbReference type="SUPFAM" id="SSF53807">
    <property type="entry name" value="Helical backbone' metal receptor"/>
    <property type="match status" value="1"/>
</dbReference>
<keyword evidence="3" id="KW-1185">Reference proteome</keyword>
<gene>
    <name evidence="2" type="ORF">caldi_03840</name>
</gene>
<dbReference type="GO" id="GO:0016491">
    <property type="term" value="F:oxidoreductase activity"/>
    <property type="evidence" value="ECO:0007669"/>
    <property type="project" value="InterPro"/>
</dbReference>
<dbReference type="Gene3D" id="3.40.50.1980">
    <property type="entry name" value="Nitrogenase molybdenum iron protein domain"/>
    <property type="match status" value="1"/>
</dbReference>
<reference evidence="2" key="1">
    <citation type="submission" date="2022-03" db="EMBL/GenBank/DDBJ databases">
        <title>Complete genome sequence of Caldinitratiruptor microaerophilus.</title>
        <authorList>
            <person name="Mukaiyama R."/>
            <person name="Nishiyama T."/>
            <person name="Ueda K."/>
        </authorList>
    </citation>
    <scope>NUCLEOTIDE SEQUENCE</scope>
    <source>
        <strain evidence="2">JCM 16183</strain>
    </source>
</reference>
<dbReference type="PANTHER" id="PTHR42956">
    <property type="entry name" value="NITROGENASE IRON-MOLYBDENUM COFACTOR BIOSYNTHESIS PROTEIN NIFE"/>
    <property type="match status" value="1"/>
</dbReference>
<proteinExistence type="predicted"/>
<dbReference type="Gene3D" id="3.40.50.12380">
    <property type="entry name" value="Nitrogenase MoFe cofactor biosynthesis protein NifE, C-terminal"/>
    <property type="match status" value="1"/>
</dbReference>
<evidence type="ECO:0000259" key="1">
    <source>
        <dbReference type="Pfam" id="PF00148"/>
    </source>
</evidence>